<name>A0A151WSP0_9HYME</name>
<dbReference type="Proteomes" id="UP000075809">
    <property type="component" value="Unassembled WGS sequence"/>
</dbReference>
<feature type="non-terminal residue" evidence="1">
    <location>
        <position position="1"/>
    </location>
</feature>
<keyword evidence="2" id="KW-1185">Reference proteome</keyword>
<evidence type="ECO:0000313" key="1">
    <source>
        <dbReference type="EMBL" id="KYQ50919.1"/>
    </source>
</evidence>
<sequence>LPAQYGFPRDYQYFDLTYQYLNFHFVLAQSLQIRIQSHPLFLSMRRDEPVSAGSAHRRATPSENDDGAGVAVCFSGAYGAVQFFSARGWRVLHHGRAGSTDLCADCCRLLPFHEPRRVCRRRCLTSTDVFDVEIRRYCIFCRFLKPRLRLDAGSARRVLIVERQPQLFY</sequence>
<organism evidence="1 2">
    <name type="scientific">Mycetomoellerius zeteki</name>
    <dbReference type="NCBI Taxonomy" id="64791"/>
    <lineage>
        <taxon>Eukaryota</taxon>
        <taxon>Metazoa</taxon>
        <taxon>Ecdysozoa</taxon>
        <taxon>Arthropoda</taxon>
        <taxon>Hexapoda</taxon>
        <taxon>Insecta</taxon>
        <taxon>Pterygota</taxon>
        <taxon>Neoptera</taxon>
        <taxon>Endopterygota</taxon>
        <taxon>Hymenoptera</taxon>
        <taxon>Apocrita</taxon>
        <taxon>Aculeata</taxon>
        <taxon>Formicoidea</taxon>
        <taxon>Formicidae</taxon>
        <taxon>Myrmicinae</taxon>
        <taxon>Mycetomoellerius</taxon>
    </lineage>
</organism>
<reference evidence="1 2" key="1">
    <citation type="submission" date="2015-09" db="EMBL/GenBank/DDBJ databases">
        <title>Trachymyrmex zeteki WGS genome.</title>
        <authorList>
            <person name="Nygaard S."/>
            <person name="Hu H."/>
            <person name="Boomsma J."/>
            <person name="Zhang G."/>
        </authorList>
    </citation>
    <scope>NUCLEOTIDE SEQUENCE [LARGE SCALE GENOMIC DNA]</scope>
    <source>
        <strain evidence="1">Tzet28-1</strain>
        <tissue evidence="1">Whole body</tissue>
    </source>
</reference>
<protein>
    <submittedName>
        <fullName evidence="1">Uncharacterized protein</fullName>
    </submittedName>
</protein>
<dbReference type="EMBL" id="KQ982769">
    <property type="protein sequence ID" value="KYQ50919.1"/>
    <property type="molecule type" value="Genomic_DNA"/>
</dbReference>
<accession>A0A151WSP0</accession>
<evidence type="ECO:0000313" key="2">
    <source>
        <dbReference type="Proteomes" id="UP000075809"/>
    </source>
</evidence>
<dbReference type="AlphaFoldDB" id="A0A151WSP0"/>
<gene>
    <name evidence="1" type="ORF">ALC60_10059</name>
</gene>
<proteinExistence type="predicted"/>